<dbReference type="Gene3D" id="1.20.120.450">
    <property type="entry name" value="dinb family like domain"/>
    <property type="match status" value="1"/>
</dbReference>
<evidence type="ECO:0000256" key="1">
    <source>
        <dbReference type="ARBA" id="ARBA00008635"/>
    </source>
</evidence>
<accession>A0ABR9XP02</accession>
<keyword evidence="2" id="KW-0479">Metal-binding</keyword>
<comment type="similarity">
    <text evidence="1">Belongs to the DinB family.</text>
</comment>
<evidence type="ECO:0000313" key="3">
    <source>
        <dbReference type="EMBL" id="MBE9668830.1"/>
    </source>
</evidence>
<protein>
    <submittedName>
        <fullName evidence="3">DinB family protein</fullName>
    </submittedName>
</protein>
<organism evidence="3 4">
    <name type="scientific">Mucilaginibacter boryungensis</name>
    <dbReference type="NCBI Taxonomy" id="768480"/>
    <lineage>
        <taxon>Bacteria</taxon>
        <taxon>Pseudomonadati</taxon>
        <taxon>Bacteroidota</taxon>
        <taxon>Sphingobacteriia</taxon>
        <taxon>Sphingobacteriales</taxon>
        <taxon>Sphingobacteriaceae</taxon>
        <taxon>Mucilaginibacter</taxon>
    </lineage>
</organism>
<reference evidence="3 4" key="1">
    <citation type="submission" date="2020-10" db="EMBL/GenBank/DDBJ databases">
        <title>Mucilaginibacter mali sp. nov., isolated from rhizosphere soil of apple orchard.</title>
        <authorList>
            <person name="Lee J.-S."/>
            <person name="Kim H.S."/>
            <person name="Kim J.-S."/>
        </authorList>
    </citation>
    <scope>NUCLEOTIDE SEQUENCE [LARGE SCALE GENOMIC DNA]</scope>
    <source>
        <strain evidence="3 4">KCTC 23157</strain>
    </source>
</reference>
<keyword evidence="4" id="KW-1185">Reference proteome</keyword>
<gene>
    <name evidence="3" type="ORF">IRJ18_20850</name>
</gene>
<dbReference type="Proteomes" id="UP000632774">
    <property type="component" value="Unassembled WGS sequence"/>
</dbReference>
<dbReference type="EMBL" id="JADFFM010000002">
    <property type="protein sequence ID" value="MBE9668830.1"/>
    <property type="molecule type" value="Genomic_DNA"/>
</dbReference>
<dbReference type="Pfam" id="PF05163">
    <property type="entry name" value="DinB"/>
    <property type="match status" value="1"/>
</dbReference>
<comment type="caution">
    <text evidence="3">The sequence shown here is derived from an EMBL/GenBank/DDBJ whole genome shotgun (WGS) entry which is preliminary data.</text>
</comment>
<name>A0ABR9XP02_9SPHI</name>
<dbReference type="InterPro" id="IPR034660">
    <property type="entry name" value="DinB/YfiT-like"/>
</dbReference>
<dbReference type="SUPFAM" id="SSF109854">
    <property type="entry name" value="DinB/YfiT-like putative metalloenzymes"/>
    <property type="match status" value="1"/>
</dbReference>
<dbReference type="RefSeq" id="WP_194108208.1">
    <property type="nucleotide sequence ID" value="NZ_JADFFM010000002.1"/>
</dbReference>
<sequence>MKTGENLVQEFEKVMSGQPWYGDPIYNILDRITFDSAYEKPSRAAHNVAEILLHMLSWTEEVMDRLNGMTAGVPSSGDWPPTGAPDEKKWSDWIDDLKLANVNLVKIITDFPQEQWDEQIDDKRGNEPVTTYKELVYGFIQHQIYHAGQIALLVKMVNG</sequence>
<proteinExistence type="inferred from homology"/>
<evidence type="ECO:0000313" key="4">
    <source>
        <dbReference type="Proteomes" id="UP000632774"/>
    </source>
</evidence>
<evidence type="ECO:0000256" key="2">
    <source>
        <dbReference type="ARBA" id="ARBA00022723"/>
    </source>
</evidence>
<dbReference type="InterPro" id="IPR007837">
    <property type="entry name" value="DinB"/>
</dbReference>